<evidence type="ECO:0000259" key="2">
    <source>
        <dbReference type="Pfam" id="PF02608"/>
    </source>
</evidence>
<dbReference type="Proteomes" id="UP000342249">
    <property type="component" value="Unassembled WGS sequence"/>
</dbReference>
<dbReference type="Pfam" id="PF02608">
    <property type="entry name" value="Bmp"/>
    <property type="match status" value="1"/>
</dbReference>
<protein>
    <submittedName>
        <fullName evidence="3">BMP family ABC transporter substrate-binding protein</fullName>
    </submittedName>
</protein>
<feature type="domain" description="ABC transporter substrate-binding protein PnrA-like" evidence="2">
    <location>
        <begin position="298"/>
        <end position="590"/>
    </location>
</feature>
<dbReference type="GO" id="GO:0005886">
    <property type="term" value="C:plasma membrane"/>
    <property type="evidence" value="ECO:0007669"/>
    <property type="project" value="InterPro"/>
</dbReference>
<organism evidence="3 4">
    <name type="scientific">Clostridium estertheticum</name>
    <dbReference type="NCBI Taxonomy" id="238834"/>
    <lineage>
        <taxon>Bacteria</taxon>
        <taxon>Bacillati</taxon>
        <taxon>Bacillota</taxon>
        <taxon>Clostridia</taxon>
        <taxon>Eubacteriales</taxon>
        <taxon>Clostridiaceae</taxon>
        <taxon>Clostridium</taxon>
    </lineage>
</organism>
<evidence type="ECO:0000313" key="4">
    <source>
        <dbReference type="Proteomes" id="UP000342249"/>
    </source>
</evidence>
<evidence type="ECO:0000256" key="1">
    <source>
        <dbReference type="ARBA" id="ARBA00022729"/>
    </source>
</evidence>
<dbReference type="PANTHER" id="PTHR43208:SF1">
    <property type="entry name" value="ABC TRANSPORTER SUBSTRATE-BINDING PROTEIN"/>
    <property type="match status" value="1"/>
</dbReference>
<dbReference type="Gene3D" id="3.40.50.2300">
    <property type="match status" value="2"/>
</dbReference>
<dbReference type="CDD" id="cd19963">
    <property type="entry name" value="PBP1_BMP-like"/>
    <property type="match status" value="1"/>
</dbReference>
<gene>
    <name evidence="3" type="ORF">E4V82_17005</name>
</gene>
<name>A0A5N7J4Z6_9CLOT</name>
<accession>A0A5N7J4Z6</accession>
<dbReference type="InterPro" id="IPR052910">
    <property type="entry name" value="ABC-Purine-Binding"/>
</dbReference>
<dbReference type="EMBL" id="SPSF01000042">
    <property type="protein sequence ID" value="MPQ63798.1"/>
    <property type="molecule type" value="Genomic_DNA"/>
</dbReference>
<comment type="caution">
    <text evidence="3">The sequence shown here is derived from an EMBL/GenBank/DDBJ whole genome shotgun (WGS) entry which is preliminary data.</text>
</comment>
<dbReference type="RefSeq" id="WP_152753215.1">
    <property type="nucleotide sequence ID" value="NZ_JAIZZU010000002.1"/>
</dbReference>
<evidence type="ECO:0000313" key="3">
    <source>
        <dbReference type="EMBL" id="MPQ63798.1"/>
    </source>
</evidence>
<proteinExistence type="predicted"/>
<reference evidence="3 4" key="1">
    <citation type="journal article" date="2019" name="Lett. Appl. Microbiol.">
        <title>A case of 'blown pack' spoilage of vacuum-packaged pork likely associated with Clostridium estertheticum in Canada.</title>
        <authorList>
            <person name="Zhang P."/>
            <person name="Ward P."/>
            <person name="McMullen L.M."/>
            <person name="Yang X."/>
        </authorList>
    </citation>
    <scope>NUCLEOTIDE SEQUENCE [LARGE SCALE GENOMIC DNA]</scope>
    <source>
        <strain evidence="3 4">MA19</strain>
    </source>
</reference>
<dbReference type="PANTHER" id="PTHR43208">
    <property type="entry name" value="ABC TRANSPORTER SUBSTRATE-BINDING PROTEIN"/>
    <property type="match status" value="1"/>
</dbReference>
<keyword evidence="1" id="KW-0732">Signal</keyword>
<sequence length="638" mass="73727">MMNFSSVDEYKKANRLAKAKYSADILRGNSGHISSLDSILKKIDIVAEIPLGLKNIPLKKIVGTYFYTRSRDFANNFLPLASISSEFASKWEAVYAYHIKDGIDDPIKIYEYMNEFYVMEGNKRVSILKYVDAYSIDGEVTRLVPKRDENDLNNIIYYEFLEFNNKTGINDIWFSKEGSFTLLGKYLDEYNPKLYLFSNKYKHFIKNVYFPFRNTFYELGGDKLDITTGDAFLEYVKIYGISNEFIETKRKVRVEKFLAELRILTKNNAVDIQTEPFDVHKKNVITSITNLVTTSKKLKVAFVFEKTIDTSGWSYVHNLGRIYAQQQLGSEIETFVIDNFNATDDEADYERLSKLCEEDYDIIFTTCPSYLNITLRAALKYDNVKFFNCSPVKAYRNVSTYFGRSHEPRFLLGLIAGAITKSNIIGYIDTYNETEIITGINAFALGVKTVNSNAKVLISWLNQMGDVSHSKELMQELQSRGADLIMQNDLIALGKGSRDFGLYSLKYNENETKWIPEVNYALITWDWGQFYEKILRNIVNGSFKGIFSTESKRVSFWWGMDSELVDIIYSKHNVPIQTQKLVDIMREMIIENKFHTFAGPIFDRSGKIRIDDGDIGNYEDMLYMEWFVDNVVGEIPKN</sequence>
<dbReference type="AlphaFoldDB" id="A0A5N7J4Z6"/>
<dbReference type="InterPro" id="IPR003760">
    <property type="entry name" value="PnrA-like"/>
</dbReference>